<keyword evidence="3 5" id="KW-0949">S-adenosyl-L-methionine</keyword>
<reference evidence="7" key="1">
    <citation type="journal article" date="2014" name="Int. J. Syst. Evol. Microbiol.">
        <title>Complete genome sequence of Corynebacterium casei LMG S-19264T (=DSM 44701T), isolated from a smear-ripened cheese.</title>
        <authorList>
            <consortium name="US DOE Joint Genome Institute (JGI-PGF)"/>
            <person name="Walter F."/>
            <person name="Albersmeier A."/>
            <person name="Kalinowski J."/>
            <person name="Ruckert C."/>
        </authorList>
    </citation>
    <scope>NUCLEOTIDE SEQUENCE</scope>
    <source>
        <strain evidence="7">CGMCC 4.3508</strain>
    </source>
</reference>
<keyword evidence="1 5" id="KW-0489">Methyltransferase</keyword>
<sequence>MSRTAPGPRARVSATRKRLSQNFLTDPRTARRIVRASGIGRDDLVLEIGPGDGMLTRHLMPAAERVVAYEKDPHYARRLAVRYSGDRRIQVRNQDFRTVTAPRESFAVVANIPFAVSTDILRWCLAAPRLTSATLLTQYEFARKHSGDYGRWTKLTVTHWPESTLVLGARIDRREFFPVPRVDGAVLHIARRPEPLLPVAARAGYRRMVELGFSGLGGSLAASLRRAHSARHVNSACAAAGIANDVPVGLVSPDAWLTLYRRLHDTEQAGTGSAPAQS</sequence>
<comment type="similarity">
    <text evidence="5">Belongs to the class I-like SAM-binding methyltransferase superfamily. rRNA adenine N(6)-methyltransferase family.</text>
</comment>
<dbReference type="GO" id="GO:0003723">
    <property type="term" value="F:RNA binding"/>
    <property type="evidence" value="ECO:0007669"/>
    <property type="project" value="UniProtKB-UniRule"/>
</dbReference>
<evidence type="ECO:0000313" key="8">
    <source>
        <dbReference type="Proteomes" id="UP000638263"/>
    </source>
</evidence>
<feature type="binding site" evidence="5">
    <location>
        <position position="49"/>
    </location>
    <ligand>
        <name>S-adenosyl-L-methionine</name>
        <dbReference type="ChEBI" id="CHEBI:59789"/>
    </ligand>
</feature>
<dbReference type="InterPro" id="IPR023165">
    <property type="entry name" value="rRNA_Ade_diMease-like_C"/>
</dbReference>
<feature type="binding site" evidence="5">
    <location>
        <position position="24"/>
    </location>
    <ligand>
        <name>S-adenosyl-L-methionine</name>
        <dbReference type="ChEBI" id="CHEBI:59789"/>
    </ligand>
</feature>
<evidence type="ECO:0000256" key="3">
    <source>
        <dbReference type="ARBA" id="ARBA00022691"/>
    </source>
</evidence>
<name>A0A917R694_9NOCA</name>
<feature type="binding site" evidence="5">
    <location>
        <position position="95"/>
    </location>
    <ligand>
        <name>S-adenosyl-L-methionine</name>
        <dbReference type="ChEBI" id="CHEBI:59789"/>
    </ligand>
</feature>
<dbReference type="GO" id="GO:0000179">
    <property type="term" value="F:rRNA (adenine-N6,N6-)-dimethyltransferase activity"/>
    <property type="evidence" value="ECO:0007669"/>
    <property type="project" value="UniProtKB-UniRule"/>
</dbReference>
<dbReference type="InterPro" id="IPR001737">
    <property type="entry name" value="KsgA/Erm"/>
</dbReference>
<accession>A0A917R694</accession>
<feature type="binding site" evidence="5">
    <location>
        <position position="111"/>
    </location>
    <ligand>
        <name>S-adenosyl-L-methionine</name>
        <dbReference type="ChEBI" id="CHEBI:59789"/>
    </ligand>
</feature>
<dbReference type="InterPro" id="IPR020596">
    <property type="entry name" value="rRNA_Ade_Mease_Trfase_CS"/>
</dbReference>
<dbReference type="EMBL" id="BMMH01000001">
    <property type="protein sequence ID" value="GGK91295.1"/>
    <property type="molecule type" value="Genomic_DNA"/>
</dbReference>
<dbReference type="GO" id="GO:0005829">
    <property type="term" value="C:cytosol"/>
    <property type="evidence" value="ECO:0007669"/>
    <property type="project" value="TreeGrafter"/>
</dbReference>
<keyword evidence="4 5" id="KW-0694">RNA-binding</keyword>
<feature type="binding site" evidence="5">
    <location>
        <position position="22"/>
    </location>
    <ligand>
        <name>S-adenosyl-L-methionine</name>
        <dbReference type="ChEBI" id="CHEBI:59789"/>
    </ligand>
</feature>
<evidence type="ECO:0000313" key="7">
    <source>
        <dbReference type="EMBL" id="GGK91295.1"/>
    </source>
</evidence>
<dbReference type="PROSITE" id="PS01131">
    <property type="entry name" value="RRNA_A_DIMETH"/>
    <property type="match status" value="1"/>
</dbReference>
<dbReference type="SUPFAM" id="SSF53335">
    <property type="entry name" value="S-adenosyl-L-methionine-dependent methyltransferases"/>
    <property type="match status" value="1"/>
</dbReference>
<dbReference type="Gene3D" id="1.10.8.100">
    <property type="entry name" value="Ribosomal RNA adenine dimethylase-like, domain 2"/>
    <property type="match status" value="1"/>
</dbReference>
<dbReference type="Pfam" id="PF00398">
    <property type="entry name" value="RrnaAD"/>
    <property type="match status" value="1"/>
</dbReference>
<dbReference type="AlphaFoldDB" id="A0A917R694"/>
<dbReference type="PROSITE" id="PS51689">
    <property type="entry name" value="SAM_RNA_A_N6_MT"/>
    <property type="match status" value="1"/>
</dbReference>
<dbReference type="Gene3D" id="3.40.50.150">
    <property type="entry name" value="Vaccinia Virus protein VP39"/>
    <property type="match status" value="1"/>
</dbReference>
<evidence type="ECO:0000256" key="5">
    <source>
        <dbReference type="PROSITE-ProRule" id="PRU01026"/>
    </source>
</evidence>
<dbReference type="SMART" id="SM00650">
    <property type="entry name" value="rADc"/>
    <property type="match status" value="1"/>
</dbReference>
<dbReference type="NCBIfam" id="NF000499">
    <property type="entry name" value="Erm23S_rRNA_broad"/>
    <property type="match status" value="1"/>
</dbReference>
<evidence type="ECO:0000256" key="2">
    <source>
        <dbReference type="ARBA" id="ARBA00022679"/>
    </source>
</evidence>
<proteinExistence type="inferred from homology"/>
<protein>
    <submittedName>
        <fullName evidence="7">23S rRNA (Adenine(2058)-N(6))-methyltransferase Erm(O)</fullName>
    </submittedName>
</protein>
<dbReference type="RefSeq" id="WP_058855716.1">
    <property type="nucleotide sequence ID" value="NZ_BMMH01000001.1"/>
</dbReference>
<organism evidence="7 8">
    <name type="scientific">Nocardia jinanensis</name>
    <dbReference type="NCBI Taxonomy" id="382504"/>
    <lineage>
        <taxon>Bacteria</taxon>
        <taxon>Bacillati</taxon>
        <taxon>Actinomycetota</taxon>
        <taxon>Actinomycetes</taxon>
        <taxon>Mycobacteriales</taxon>
        <taxon>Nocardiaceae</taxon>
        <taxon>Nocardia</taxon>
    </lineage>
</organism>
<keyword evidence="2 5" id="KW-0808">Transferase</keyword>
<dbReference type="InterPro" id="IPR029063">
    <property type="entry name" value="SAM-dependent_MTases_sf"/>
</dbReference>
<reference evidence="7" key="2">
    <citation type="submission" date="2020-09" db="EMBL/GenBank/DDBJ databases">
        <authorList>
            <person name="Sun Q."/>
            <person name="Zhou Y."/>
        </authorList>
    </citation>
    <scope>NUCLEOTIDE SEQUENCE</scope>
    <source>
        <strain evidence="7">CGMCC 4.3508</strain>
    </source>
</reference>
<evidence type="ECO:0000256" key="1">
    <source>
        <dbReference type="ARBA" id="ARBA00022603"/>
    </source>
</evidence>
<dbReference type="Proteomes" id="UP000638263">
    <property type="component" value="Unassembled WGS sequence"/>
</dbReference>
<dbReference type="CDD" id="cd02440">
    <property type="entry name" value="AdoMet_MTases"/>
    <property type="match status" value="1"/>
</dbReference>
<feature type="binding site" evidence="5">
    <location>
        <position position="70"/>
    </location>
    <ligand>
        <name>S-adenosyl-L-methionine</name>
        <dbReference type="ChEBI" id="CHEBI:59789"/>
    </ligand>
</feature>
<gene>
    <name evidence="7" type="ORF">GCM10011588_02050</name>
</gene>
<evidence type="ECO:0000259" key="6">
    <source>
        <dbReference type="SMART" id="SM00650"/>
    </source>
</evidence>
<evidence type="ECO:0000256" key="4">
    <source>
        <dbReference type="ARBA" id="ARBA00022884"/>
    </source>
</evidence>
<feature type="domain" description="Ribosomal RNA adenine methylase transferase N-terminal" evidence="6">
    <location>
        <begin position="29"/>
        <end position="193"/>
    </location>
</feature>
<dbReference type="PANTHER" id="PTHR11727:SF7">
    <property type="entry name" value="DIMETHYLADENOSINE TRANSFERASE-RELATED"/>
    <property type="match status" value="1"/>
</dbReference>
<dbReference type="PANTHER" id="PTHR11727">
    <property type="entry name" value="DIMETHYLADENOSINE TRANSFERASE"/>
    <property type="match status" value="1"/>
</dbReference>
<dbReference type="InterPro" id="IPR020598">
    <property type="entry name" value="rRNA_Ade_methylase_Trfase_N"/>
</dbReference>
<comment type="caution">
    <text evidence="7">The sequence shown here is derived from an EMBL/GenBank/DDBJ whole genome shotgun (WGS) entry which is preliminary data.</text>
</comment>
<keyword evidence="8" id="KW-1185">Reference proteome</keyword>